<dbReference type="PANTHER" id="PTHR47615:SF1">
    <property type="entry name" value="COILED-COIL DOMAIN-CONTAINING PROTEIN 158"/>
    <property type="match status" value="1"/>
</dbReference>
<evidence type="ECO:0000256" key="2">
    <source>
        <dbReference type="SAM" id="MobiDB-lite"/>
    </source>
</evidence>
<name>A0A4W5N1F3_9TELE</name>
<evidence type="ECO:0000256" key="1">
    <source>
        <dbReference type="SAM" id="Coils"/>
    </source>
</evidence>
<feature type="coiled-coil region" evidence="1">
    <location>
        <begin position="223"/>
        <end position="351"/>
    </location>
</feature>
<dbReference type="AlphaFoldDB" id="A0A4W5N1F3"/>
<feature type="region of interest" description="Disordered" evidence="2">
    <location>
        <begin position="894"/>
        <end position="920"/>
    </location>
</feature>
<dbReference type="Proteomes" id="UP000314982">
    <property type="component" value="Unassembled WGS sequence"/>
</dbReference>
<reference evidence="4" key="1">
    <citation type="submission" date="2018-06" db="EMBL/GenBank/DDBJ databases">
        <title>Genome assembly of Danube salmon.</title>
        <authorList>
            <person name="Macqueen D.J."/>
            <person name="Gundappa M.K."/>
        </authorList>
    </citation>
    <scope>NUCLEOTIDE SEQUENCE [LARGE SCALE GENOMIC DNA]</scope>
</reference>
<feature type="coiled-coil region" evidence="1">
    <location>
        <begin position="402"/>
        <end position="468"/>
    </location>
</feature>
<feature type="coiled-coil region" evidence="1">
    <location>
        <begin position="637"/>
        <end position="713"/>
    </location>
</feature>
<feature type="coiled-coil region" evidence="1">
    <location>
        <begin position="739"/>
        <end position="857"/>
    </location>
</feature>
<proteinExistence type="predicted"/>
<dbReference type="Pfam" id="PF15921">
    <property type="entry name" value="CCDC158"/>
    <property type="match status" value="1"/>
</dbReference>
<dbReference type="GeneTree" id="ENSGT00390000013339"/>
<organism evidence="3 4">
    <name type="scientific">Hucho hucho</name>
    <name type="common">huchen</name>
    <dbReference type="NCBI Taxonomy" id="62062"/>
    <lineage>
        <taxon>Eukaryota</taxon>
        <taxon>Metazoa</taxon>
        <taxon>Chordata</taxon>
        <taxon>Craniata</taxon>
        <taxon>Vertebrata</taxon>
        <taxon>Euteleostomi</taxon>
        <taxon>Actinopterygii</taxon>
        <taxon>Neopterygii</taxon>
        <taxon>Teleostei</taxon>
        <taxon>Protacanthopterygii</taxon>
        <taxon>Salmoniformes</taxon>
        <taxon>Salmonidae</taxon>
        <taxon>Salmoninae</taxon>
        <taxon>Hucho</taxon>
    </lineage>
</organism>
<reference evidence="3" key="2">
    <citation type="submission" date="2025-08" db="UniProtKB">
        <authorList>
            <consortium name="Ensembl"/>
        </authorList>
    </citation>
    <scope>IDENTIFICATION</scope>
</reference>
<dbReference type="Ensembl" id="ENSHHUT00000045516.1">
    <property type="protein sequence ID" value="ENSHHUP00000043873.1"/>
    <property type="gene ID" value="ENSHHUG00000026912.1"/>
</dbReference>
<keyword evidence="1" id="KW-0175">Coiled coil</keyword>
<keyword evidence="4" id="KW-1185">Reference proteome</keyword>
<protein>
    <submittedName>
        <fullName evidence="3">Uncharacterized protein</fullName>
    </submittedName>
</protein>
<dbReference type="STRING" id="62062.ENSHHUP00000043873"/>
<reference evidence="3" key="3">
    <citation type="submission" date="2025-09" db="UniProtKB">
        <authorList>
            <consortium name="Ensembl"/>
        </authorList>
    </citation>
    <scope>IDENTIFICATION</scope>
</reference>
<dbReference type="PANTHER" id="PTHR47615">
    <property type="entry name" value="COILED-COIL DOMAIN-CONTAINING PROTEIN 158"/>
    <property type="match status" value="1"/>
</dbReference>
<dbReference type="InterPro" id="IPR031809">
    <property type="entry name" value="CCDC158"/>
</dbReference>
<evidence type="ECO:0000313" key="3">
    <source>
        <dbReference type="Ensembl" id="ENSHHUP00000043873.1"/>
    </source>
</evidence>
<accession>A0A4W5N1F3</accession>
<evidence type="ECO:0000313" key="4">
    <source>
        <dbReference type="Proteomes" id="UP000314982"/>
    </source>
</evidence>
<feature type="coiled-coil region" evidence="1">
    <location>
        <begin position="528"/>
        <end position="608"/>
    </location>
</feature>
<sequence length="1141" mass="130477">MSSVSQNALPKDIDSSIYKSSELFDDGLLHEIPTTTSTNDTSTVPKRYNNLDDLSEELDRRTKETQMLQEEVEHATKITMQKMGHTFPSSSPSQINYFPIFMDGSLEENSEVLFPYRSSLIQPLTNDRDGQDLEVVRSGVTFPGKDVLENVIEDYSQQVSELQKQLSEMCGFHEQQKFKLRQSIIKLQTKLHEVQIEKDALTHLRMKERRKQADVMGKMHAIIRMLQTNKQTGDQKLLEAEEEAKSQSRKAESMERTLQEVHSTLLAYEKRCKSYLYTSHDALGVAVEKVLQDLEHENHNLRERFLLVEEQMETQEQKCQDKAEIWLKEQRERLEQLITSHDQEVAILTEKLSSSRSSASSLCVQVELLQKQGESQASVHQCQVNDLESALSILRSDLLDAQRIHEDKVSALEKQLAEAQSQVEEAQRGRDGSLQQAEELDSHLCQLTSELRQAREELALEKEETKQLWERATGHSVTSDGLHRELEERRLGVQQLEVLVGSLKDNCKAQMEAQLLGEKHQWEQQEELAVLRGKLKLTTDQLNSARDEELRLQALQGDRDEELKRVQALLEERDRELQQEAQQGRARLEEAQDHCQDLRAETEMLRLKLEDREKMVDLLRLQMESTTQMTVQNGRSIDSLHDEKSRLSNQLSEHKLEIQQLRTDLEQREKCLAVLEKERRVQQAGLSEQRRCVKELTLEKQKLTAELETQRMQLVTLTEGHEELKRLHSSKSEEQEGVVVSLKAQLKTTRAEMDQARRTLEGADGHGLKVAMGMQKQIKTKRDQIHSLQGRIQLLEETMDKLSQEKRYQSLESKRQVQELASVTEEKRQMAAELETVRSLERRLREKVAKLEATLHKMSGSVIDCQDFIQLQEQAFVRLKLQHALDVKELQGQNLRDTGNAQRASPTSPTARNALPSTQHRSNCLLELKPQRLLESPTMELRSLVQELRRVISENPGSHASIIKRKSAPERVHRTTLNEVTNLFTSNAKTTKGTDCSGVPHFLRTTDLDEWNLNSTFSSESDDSPFVASLPCYTSSPRAMALGRTSPVHSLLTADHSPTHLQPSRPLPQAGIPLADMCTLANAQAELTGHTCKHLQGKRDSLRNMVDDLQMNQDMSSMIKGDERRLMFKDKGRLSNKQGSG</sequence>